<dbReference type="InterPro" id="IPR008939">
    <property type="entry name" value="Lytic_TGlycosylase_superhlx_U"/>
</dbReference>
<dbReference type="RefSeq" id="WP_127033374.1">
    <property type="nucleotide sequence ID" value="NZ_RZGR01000014.1"/>
</dbReference>
<gene>
    <name evidence="5" type="ORF">EKM59_05895</name>
</gene>
<organism evidence="5 6">
    <name type="scientific">Legionella septentrionalis</name>
    <dbReference type="NCBI Taxonomy" id="2498109"/>
    <lineage>
        <taxon>Bacteria</taxon>
        <taxon>Pseudomonadati</taxon>
        <taxon>Pseudomonadota</taxon>
        <taxon>Gammaproteobacteria</taxon>
        <taxon>Legionellales</taxon>
        <taxon>Legionellaceae</taxon>
        <taxon>Legionella</taxon>
    </lineage>
</organism>
<proteinExistence type="inferred from homology"/>
<dbReference type="Pfam" id="PF01464">
    <property type="entry name" value="SLT"/>
    <property type="match status" value="1"/>
</dbReference>
<evidence type="ECO:0000256" key="3">
    <source>
        <dbReference type="SAM" id="SignalP"/>
    </source>
</evidence>
<evidence type="ECO:0000256" key="2">
    <source>
        <dbReference type="ARBA" id="ARBA00022729"/>
    </source>
</evidence>
<feature type="chain" id="PRO_5018968991" evidence="3">
    <location>
        <begin position="20"/>
        <end position="593"/>
    </location>
</feature>
<keyword evidence="2 3" id="KW-0732">Signal</keyword>
<protein>
    <submittedName>
        <fullName evidence="5">Lytic murein transglycosylase</fullName>
    </submittedName>
</protein>
<evidence type="ECO:0000259" key="4">
    <source>
        <dbReference type="Pfam" id="PF01464"/>
    </source>
</evidence>
<dbReference type="PROSITE" id="PS51257">
    <property type="entry name" value="PROKAR_LIPOPROTEIN"/>
    <property type="match status" value="1"/>
</dbReference>
<dbReference type="CDD" id="cd13401">
    <property type="entry name" value="Slt70-like"/>
    <property type="match status" value="1"/>
</dbReference>
<dbReference type="InterPro" id="IPR023346">
    <property type="entry name" value="Lysozyme-like_dom_sf"/>
</dbReference>
<dbReference type="Gene3D" id="1.25.20.10">
    <property type="entry name" value="Bacterial muramidases"/>
    <property type="match status" value="1"/>
</dbReference>
<dbReference type="InterPro" id="IPR008258">
    <property type="entry name" value="Transglycosylase_SLT_dom_1"/>
</dbReference>
<dbReference type="PANTHER" id="PTHR37423">
    <property type="entry name" value="SOLUBLE LYTIC MUREIN TRANSGLYCOSYLASE-RELATED"/>
    <property type="match status" value="1"/>
</dbReference>
<dbReference type="OrthoDB" id="92254at2"/>
<accession>A0A433JJD4</accession>
<dbReference type="EMBL" id="RZGR01000014">
    <property type="protein sequence ID" value="RUQ88205.1"/>
    <property type="molecule type" value="Genomic_DNA"/>
</dbReference>
<comment type="similarity">
    <text evidence="1">Belongs to the transglycosylase Slt family.</text>
</comment>
<evidence type="ECO:0000256" key="1">
    <source>
        <dbReference type="ARBA" id="ARBA00007734"/>
    </source>
</evidence>
<dbReference type="PANTHER" id="PTHR37423:SF5">
    <property type="entry name" value="SOLUBLE LYTIC MUREIN TRANSGLYCOSYLASE"/>
    <property type="match status" value="1"/>
</dbReference>
<comment type="caution">
    <text evidence="5">The sequence shown here is derived from an EMBL/GenBank/DDBJ whole genome shotgun (WGS) entry which is preliminary data.</text>
</comment>
<feature type="domain" description="Transglycosylase SLT" evidence="4">
    <location>
        <begin position="437"/>
        <end position="550"/>
    </location>
</feature>
<dbReference type="GO" id="GO:0042597">
    <property type="term" value="C:periplasmic space"/>
    <property type="evidence" value="ECO:0007669"/>
    <property type="project" value="InterPro"/>
</dbReference>
<sequence length="593" mass="69542">MNKIGLFLSGFFLIATACASSGDEYMKKFQAYQQWSQNLPTYPDQEFIAFIESNTPLAQKLREKWLYQLARDKNWGAYALYYRPSKDVSLQCYSLIALYQANKIQEVLHAVQPVWLTGDSQPPACDALFTLLLKDNLLAENLITQRIVLALENRNVSLARYLIKQYKSVNPQTLQLLDEVQRNPANIKRLEAGKLHDDFYLYGLKRLVSSNMDLAISYWHEEKTQRLLSEQKKQSFLTHIAIYKAMRNHEDAPQWFAMIKPQYYSDALLDWQIRFALKQQKWQEVERLIYLSPNKTNPAWQYWLARSLEAQGEQEYAHPIYNEVAKTRNYYGFLASLRLRKNFTFLNEPASMDTRVLVPYQPFLEQIKALYAANQTAQASRLLNDFVSELPRADKSALIYWLSNELRWHAKALYLSNNEELNNQLSLRFPLAYQHTISYHAKSYRIPPEFIYAIIRQESTFHEDVISPAGAYGLMQILPSTAKMMAKDRKIAYQDKQQLFSPQQNINIGTAYLKHLAERFKHPLLMAAAYNAGPRQVVHWLNTHPPKQIDIWIETLPWQETRNYLKNVISFYAVYQYRMNAKPNINEFFKPFN</sequence>
<dbReference type="SUPFAM" id="SSF53955">
    <property type="entry name" value="Lysozyme-like"/>
    <property type="match status" value="1"/>
</dbReference>
<feature type="signal peptide" evidence="3">
    <location>
        <begin position="1"/>
        <end position="19"/>
    </location>
</feature>
<dbReference type="AlphaFoldDB" id="A0A433JJD4"/>
<dbReference type="Gene3D" id="1.10.530.10">
    <property type="match status" value="1"/>
</dbReference>
<evidence type="ECO:0000313" key="6">
    <source>
        <dbReference type="Proteomes" id="UP000288012"/>
    </source>
</evidence>
<dbReference type="GO" id="GO:0004553">
    <property type="term" value="F:hydrolase activity, hydrolyzing O-glycosyl compounds"/>
    <property type="evidence" value="ECO:0007669"/>
    <property type="project" value="InterPro"/>
</dbReference>
<reference evidence="5 6" key="1">
    <citation type="submission" date="2018-12" db="EMBL/GenBank/DDBJ databases">
        <title>Legionella sp,whole genome shotgun sequence.</title>
        <authorList>
            <person name="Wu H."/>
        </authorList>
    </citation>
    <scope>NUCLEOTIDE SEQUENCE [LARGE SCALE GENOMIC DNA]</scope>
    <source>
        <strain evidence="6">km714</strain>
    </source>
</reference>
<keyword evidence="6" id="KW-1185">Reference proteome</keyword>
<dbReference type="Proteomes" id="UP000288012">
    <property type="component" value="Unassembled WGS sequence"/>
</dbReference>
<evidence type="ECO:0000313" key="5">
    <source>
        <dbReference type="EMBL" id="RUQ88205.1"/>
    </source>
</evidence>
<dbReference type="SUPFAM" id="SSF48435">
    <property type="entry name" value="Bacterial muramidases"/>
    <property type="match status" value="1"/>
</dbReference>
<name>A0A433JJD4_9GAMM</name>